<evidence type="ECO:0000313" key="1">
    <source>
        <dbReference type="EMBL" id="KJE95146.1"/>
    </source>
</evidence>
<keyword evidence="2" id="KW-1185">Reference proteome</keyword>
<sequence length="260" mass="27768">MRSKCPVKVDGIARAASAALRVPIRVHKLHACQNMLRSGVVHATQAKSSCLLGDASNRRVGDFDRGKASKRIVIFVEVLAGVGHEFGHVVVCDRADLVGVARVLQGLRPTLEVNVDLQLRHQDFGRAINFAVDGVDERLNRSAGNGVIHWVLDDIFKLDLYVLHGATGGRGNGHVNDATVRVVDLDGHIGRQWDGVSPQIVRAVGRVITVSVCVGANVVDVDSNLASGGDRVSACDDDGFTRSLADGRALGRSVGTRFES</sequence>
<protein>
    <submittedName>
        <fullName evidence="1">Uncharacterized protein</fullName>
    </submittedName>
</protein>
<reference evidence="2" key="1">
    <citation type="submission" date="2011-02" db="EMBL/GenBank/DDBJ databases">
        <title>The Genome Sequence of Capsaspora owczarzaki ATCC 30864.</title>
        <authorList>
            <person name="Russ C."/>
            <person name="Cuomo C."/>
            <person name="Burger G."/>
            <person name="Gray M.W."/>
            <person name="Holland P.W.H."/>
            <person name="King N."/>
            <person name="Lang F.B.F."/>
            <person name="Roger A.J."/>
            <person name="Ruiz-Trillo I."/>
            <person name="Young S.K."/>
            <person name="Zeng Q."/>
            <person name="Gargeya S."/>
            <person name="Alvarado L."/>
            <person name="Berlin A."/>
            <person name="Chapman S.B."/>
            <person name="Chen Z."/>
            <person name="Freedman E."/>
            <person name="Gellesch M."/>
            <person name="Goldberg J."/>
            <person name="Griggs A."/>
            <person name="Gujja S."/>
            <person name="Heilman E."/>
            <person name="Heiman D."/>
            <person name="Howarth C."/>
            <person name="Mehta T."/>
            <person name="Neiman D."/>
            <person name="Pearson M."/>
            <person name="Roberts A."/>
            <person name="Saif S."/>
            <person name="Shea T."/>
            <person name="Shenoy N."/>
            <person name="Sisk P."/>
            <person name="Stolte C."/>
            <person name="Sykes S."/>
            <person name="White J."/>
            <person name="Yandava C."/>
            <person name="Haas B."/>
            <person name="Nusbaum C."/>
            <person name="Birren B."/>
        </authorList>
    </citation>
    <scope>NUCLEOTIDE SEQUENCE</scope>
    <source>
        <strain evidence="2">ATCC 30864</strain>
    </source>
</reference>
<evidence type="ECO:0000313" key="2">
    <source>
        <dbReference type="Proteomes" id="UP000008743"/>
    </source>
</evidence>
<dbReference type="InParanoid" id="A0A0D2UJ82"/>
<name>A0A0D2UJ82_CAPO3</name>
<gene>
    <name evidence="1" type="ORF">CAOG_009876</name>
</gene>
<dbReference type="AlphaFoldDB" id="A0A0D2UJ82"/>
<dbReference type="Proteomes" id="UP000008743">
    <property type="component" value="Unassembled WGS sequence"/>
</dbReference>
<proteinExistence type="predicted"/>
<organism evidence="1 2">
    <name type="scientific">Capsaspora owczarzaki (strain ATCC 30864)</name>
    <dbReference type="NCBI Taxonomy" id="595528"/>
    <lineage>
        <taxon>Eukaryota</taxon>
        <taxon>Filasterea</taxon>
        <taxon>Capsaspora</taxon>
    </lineage>
</organism>
<dbReference type="EMBL" id="KE346368">
    <property type="protein sequence ID" value="KJE95146.1"/>
    <property type="molecule type" value="Genomic_DNA"/>
</dbReference>
<accession>A0A0D2UJ82</accession>